<sequence>MFRYCKPFVLQIFILFFVGTSCQKQAGSNSNSSNGFSNKGSRYYLPLILSEDTLDKEERNALVKQELLKLQRSGDTGNPYYHYFKGRELELSEYNDSALYHYRQMVADTSENDLAVLKQFLLFDAGMGNGRVVNSETVTGILHAIRKAEKHRSIFLYRLYDLLAKSYYTQRNIGPCIEYTNLYFAHHPLRYSPIIRQRYFDISCMLAFSTGKKEAMRRYLDSARTLAQDIGDSLALMRTYDYESQISSSEGQFGKAVENSRLLFNYLKSHDILQMYAFNNLATSFEYNGQMDSAIHYYKEAITWSRQHPNTDLLWVYESLAEVYQKERDYKNATWALDSSIRIFGRNVDNAQAEKIEELRTQFQTEKKDQSIASLQATGRLNRKIISQQRWFFAGGLVITSMIGLYLYNRYRRKLLQERNEKLLIENKKLRLEQRVLQLQLNPHFVYNSIANLQGLICSGDKREAAAYLRAFSHVMRSTLELNREDVIPLKEEIEALENYIHLQQMRFKEAFEYIIETGDIAMEAVLIPPMLLQPFVENAIEHGFRNIDYKGNLRLSFIQKEDQLHISIYNNGTGVEKAGTSLKKSLSQSIIKERLDTLFNQEKRLAYFEARPEIMENGKGYLVNLYLPLLQS</sequence>
<keyword evidence="2" id="KW-1133">Transmembrane helix</keyword>
<reference evidence="6" key="1">
    <citation type="submission" date="2016-10" db="EMBL/GenBank/DDBJ databases">
        <authorList>
            <person name="Varghese N."/>
            <person name="Submissions S."/>
        </authorList>
    </citation>
    <scope>NUCLEOTIDE SEQUENCE [LARGE SCALE GENOMIC DNA]</scope>
    <source>
        <strain evidence="6">DSM 17724</strain>
    </source>
</reference>
<dbReference type="InterPro" id="IPR010559">
    <property type="entry name" value="Sig_transdc_His_kin_internal"/>
</dbReference>
<keyword evidence="2" id="KW-0472">Membrane</keyword>
<dbReference type="PROSITE" id="PS51257">
    <property type="entry name" value="PROKAR_LIPOPROTEIN"/>
    <property type="match status" value="1"/>
</dbReference>
<dbReference type="InterPro" id="IPR019734">
    <property type="entry name" value="TPR_rpt"/>
</dbReference>
<keyword evidence="1" id="KW-0175">Coiled coil</keyword>
<dbReference type="InterPro" id="IPR011990">
    <property type="entry name" value="TPR-like_helical_dom_sf"/>
</dbReference>
<dbReference type="SMART" id="SM00028">
    <property type="entry name" value="TPR"/>
    <property type="match status" value="2"/>
</dbReference>
<dbReference type="Pfam" id="PF06580">
    <property type="entry name" value="His_kinase"/>
    <property type="match status" value="1"/>
</dbReference>
<dbReference type="AlphaFoldDB" id="A0A1I0QES7"/>
<dbReference type="OrthoDB" id="6190788at2"/>
<feature type="transmembrane region" description="Helical" evidence="2">
    <location>
        <begin position="391"/>
        <end position="409"/>
    </location>
</feature>
<evidence type="ECO:0000256" key="1">
    <source>
        <dbReference type="SAM" id="Coils"/>
    </source>
</evidence>
<feature type="signal peptide" evidence="3">
    <location>
        <begin position="1"/>
        <end position="26"/>
    </location>
</feature>
<dbReference type="InterPro" id="IPR050640">
    <property type="entry name" value="Bact_2-comp_sensor_kinase"/>
</dbReference>
<dbReference type="Gene3D" id="1.25.40.10">
    <property type="entry name" value="Tetratricopeptide repeat domain"/>
    <property type="match status" value="1"/>
</dbReference>
<evidence type="ECO:0000256" key="2">
    <source>
        <dbReference type="SAM" id="Phobius"/>
    </source>
</evidence>
<dbReference type="SUPFAM" id="SSF55874">
    <property type="entry name" value="ATPase domain of HSP90 chaperone/DNA topoisomerase II/histidine kinase"/>
    <property type="match status" value="1"/>
</dbReference>
<dbReference type="PANTHER" id="PTHR34220:SF7">
    <property type="entry name" value="SENSOR HISTIDINE KINASE YPDA"/>
    <property type="match status" value="1"/>
</dbReference>
<proteinExistence type="predicted"/>
<feature type="domain" description="Signal transduction histidine kinase internal region" evidence="4">
    <location>
        <begin position="433"/>
        <end position="511"/>
    </location>
</feature>
<name>A0A1I0QES7_9FLAO</name>
<feature type="chain" id="PRO_5011577441" evidence="3">
    <location>
        <begin position="27"/>
        <end position="633"/>
    </location>
</feature>
<evidence type="ECO:0000313" key="5">
    <source>
        <dbReference type="EMBL" id="SEW25610.1"/>
    </source>
</evidence>
<organism evidence="5 6">
    <name type="scientific">Chryseobacterium wanjuense</name>
    <dbReference type="NCBI Taxonomy" id="356305"/>
    <lineage>
        <taxon>Bacteria</taxon>
        <taxon>Pseudomonadati</taxon>
        <taxon>Bacteroidota</taxon>
        <taxon>Flavobacteriia</taxon>
        <taxon>Flavobacteriales</taxon>
        <taxon>Weeksellaceae</taxon>
        <taxon>Chryseobacterium group</taxon>
        <taxon>Chryseobacterium</taxon>
    </lineage>
</organism>
<feature type="coiled-coil region" evidence="1">
    <location>
        <begin position="413"/>
        <end position="440"/>
    </location>
</feature>
<keyword evidence="6" id="KW-1185">Reference proteome</keyword>
<evidence type="ECO:0000256" key="3">
    <source>
        <dbReference type="SAM" id="SignalP"/>
    </source>
</evidence>
<dbReference type="PANTHER" id="PTHR34220">
    <property type="entry name" value="SENSOR HISTIDINE KINASE YPDA"/>
    <property type="match status" value="1"/>
</dbReference>
<dbReference type="Gene3D" id="3.30.565.10">
    <property type="entry name" value="Histidine kinase-like ATPase, C-terminal domain"/>
    <property type="match status" value="1"/>
</dbReference>
<dbReference type="STRING" id="356305.SAMN05421841_1862"/>
<dbReference type="SUPFAM" id="SSF48452">
    <property type="entry name" value="TPR-like"/>
    <property type="match status" value="1"/>
</dbReference>
<accession>A0A1I0QES7</accession>
<dbReference type="GO" id="GO:0016020">
    <property type="term" value="C:membrane"/>
    <property type="evidence" value="ECO:0007669"/>
    <property type="project" value="InterPro"/>
</dbReference>
<evidence type="ECO:0000259" key="4">
    <source>
        <dbReference type="Pfam" id="PF06580"/>
    </source>
</evidence>
<keyword evidence="3" id="KW-0732">Signal</keyword>
<gene>
    <name evidence="5" type="ORF">SAMN05421841_1862</name>
</gene>
<dbReference type="InterPro" id="IPR036890">
    <property type="entry name" value="HATPase_C_sf"/>
</dbReference>
<protein>
    <submittedName>
        <fullName evidence="5">Histidine kinase</fullName>
    </submittedName>
</protein>
<keyword evidence="5" id="KW-0418">Kinase</keyword>
<keyword evidence="5" id="KW-0808">Transferase</keyword>
<dbReference type="GO" id="GO:0000155">
    <property type="term" value="F:phosphorelay sensor kinase activity"/>
    <property type="evidence" value="ECO:0007669"/>
    <property type="project" value="InterPro"/>
</dbReference>
<dbReference type="Proteomes" id="UP000199469">
    <property type="component" value="Unassembled WGS sequence"/>
</dbReference>
<keyword evidence="2" id="KW-0812">Transmembrane</keyword>
<dbReference type="EMBL" id="FOIU01000001">
    <property type="protein sequence ID" value="SEW25610.1"/>
    <property type="molecule type" value="Genomic_DNA"/>
</dbReference>
<evidence type="ECO:0000313" key="6">
    <source>
        <dbReference type="Proteomes" id="UP000199469"/>
    </source>
</evidence>